<evidence type="ECO:0000313" key="6">
    <source>
        <dbReference type="EMBL" id="MFB9443122.1"/>
    </source>
</evidence>
<dbReference type="PANTHER" id="PTHR11839">
    <property type="entry name" value="UDP/ADP-SUGAR PYROPHOSPHATASE"/>
    <property type="match status" value="1"/>
</dbReference>
<dbReference type="Proteomes" id="UP001589608">
    <property type="component" value="Unassembled WGS sequence"/>
</dbReference>
<dbReference type="Gene3D" id="3.90.79.10">
    <property type="entry name" value="Nucleoside Triphosphate Pyrophosphohydrolase"/>
    <property type="match status" value="1"/>
</dbReference>
<evidence type="ECO:0000256" key="2">
    <source>
        <dbReference type="ARBA" id="ARBA00005582"/>
    </source>
</evidence>
<comment type="similarity">
    <text evidence="2 4">Belongs to the Nudix hydrolase family.</text>
</comment>
<dbReference type="PRINTS" id="PR00502">
    <property type="entry name" value="NUDIXFAMILY"/>
</dbReference>
<reference evidence="6 7" key="1">
    <citation type="submission" date="2024-09" db="EMBL/GenBank/DDBJ databases">
        <authorList>
            <person name="Sun Q."/>
            <person name="Mori K."/>
        </authorList>
    </citation>
    <scope>NUCLEOTIDE SEQUENCE [LARGE SCALE GENOMIC DNA]</scope>
    <source>
        <strain evidence="6 7">JCM 3307</strain>
    </source>
</reference>
<evidence type="ECO:0000256" key="1">
    <source>
        <dbReference type="ARBA" id="ARBA00001946"/>
    </source>
</evidence>
<gene>
    <name evidence="6" type="ORF">ACFFTR_08500</name>
</gene>
<comment type="cofactor">
    <cofactor evidence="1">
        <name>Mg(2+)</name>
        <dbReference type="ChEBI" id="CHEBI:18420"/>
    </cofactor>
</comment>
<dbReference type="RefSeq" id="WP_223099623.1">
    <property type="nucleotide sequence ID" value="NZ_CP061913.1"/>
</dbReference>
<comment type="caution">
    <text evidence="6">The sequence shown here is derived from an EMBL/GenBank/DDBJ whole genome shotgun (WGS) entry which is preliminary data.</text>
</comment>
<dbReference type="SUPFAM" id="SSF55811">
    <property type="entry name" value="Nudix"/>
    <property type="match status" value="1"/>
</dbReference>
<organism evidence="6 7">
    <name type="scientific">Dactylosporangium vinaceum</name>
    <dbReference type="NCBI Taxonomy" id="53362"/>
    <lineage>
        <taxon>Bacteria</taxon>
        <taxon>Bacillati</taxon>
        <taxon>Actinomycetota</taxon>
        <taxon>Actinomycetes</taxon>
        <taxon>Micromonosporales</taxon>
        <taxon>Micromonosporaceae</taxon>
        <taxon>Dactylosporangium</taxon>
    </lineage>
</organism>
<dbReference type="InterPro" id="IPR000086">
    <property type="entry name" value="NUDIX_hydrolase_dom"/>
</dbReference>
<evidence type="ECO:0000259" key="5">
    <source>
        <dbReference type="PROSITE" id="PS51462"/>
    </source>
</evidence>
<evidence type="ECO:0000256" key="4">
    <source>
        <dbReference type="RuleBase" id="RU003476"/>
    </source>
</evidence>
<dbReference type="InterPro" id="IPR020084">
    <property type="entry name" value="NUDIX_hydrolase_CS"/>
</dbReference>
<dbReference type="EC" id="3.6.-.-" evidence="6"/>
<dbReference type="InterPro" id="IPR020476">
    <property type="entry name" value="Nudix_hydrolase"/>
</dbReference>
<evidence type="ECO:0000256" key="3">
    <source>
        <dbReference type="ARBA" id="ARBA00022801"/>
    </source>
</evidence>
<keyword evidence="7" id="KW-1185">Reference proteome</keyword>
<dbReference type="PROSITE" id="PS51462">
    <property type="entry name" value="NUDIX"/>
    <property type="match status" value="1"/>
</dbReference>
<dbReference type="EMBL" id="JBHMCA010000019">
    <property type="protein sequence ID" value="MFB9443122.1"/>
    <property type="molecule type" value="Genomic_DNA"/>
</dbReference>
<feature type="domain" description="Nudix hydrolase" evidence="5">
    <location>
        <begin position="41"/>
        <end position="168"/>
    </location>
</feature>
<dbReference type="PANTHER" id="PTHR11839:SF18">
    <property type="entry name" value="NUDIX HYDROLASE DOMAIN-CONTAINING PROTEIN"/>
    <property type="match status" value="1"/>
</dbReference>
<dbReference type="CDD" id="cd03424">
    <property type="entry name" value="NUDIX_ADPRase_Nudt5_UGPPase_Nudt14"/>
    <property type="match status" value="1"/>
</dbReference>
<dbReference type="InterPro" id="IPR015797">
    <property type="entry name" value="NUDIX_hydrolase-like_dom_sf"/>
</dbReference>
<keyword evidence="3 4" id="KW-0378">Hydrolase</keyword>
<proteinExistence type="inferred from homology"/>
<accession>A0ABV5M2M8</accession>
<name>A0ABV5M2M8_9ACTN</name>
<dbReference type="Pfam" id="PF00293">
    <property type="entry name" value="NUDIX"/>
    <property type="match status" value="1"/>
</dbReference>
<dbReference type="GO" id="GO:0016787">
    <property type="term" value="F:hydrolase activity"/>
    <property type="evidence" value="ECO:0007669"/>
    <property type="project" value="UniProtKB-KW"/>
</dbReference>
<dbReference type="PROSITE" id="PS00893">
    <property type="entry name" value="NUDIX_BOX"/>
    <property type="match status" value="1"/>
</dbReference>
<sequence length="185" mass="20169">MQDPERPIITTATRQVYASRWWQVEEHDVVHADGTPGMFNVLHCGDGVTILAVTSDGDLCLIREYKYAIGRHILQLPSGGVDDGEQPLQAAMRELLEETGLAAATWTSAGIVHPYPTNVAATVHLFIAHDARPVQDPEPGIDLLRVDRDTALDLITKHEVTHAASLACLLTYLLRERVHPPAGGG</sequence>
<protein>
    <submittedName>
        <fullName evidence="6">NUDIX hydrolase</fullName>
        <ecNumber evidence="6">3.6.-.-</ecNumber>
    </submittedName>
</protein>
<evidence type="ECO:0000313" key="7">
    <source>
        <dbReference type="Proteomes" id="UP001589608"/>
    </source>
</evidence>